<dbReference type="AlphaFoldDB" id="D4DBQ5"/>
<dbReference type="GO" id="GO:0016020">
    <property type="term" value="C:membrane"/>
    <property type="evidence" value="ECO:0007669"/>
    <property type="project" value="UniProtKB-SubCell"/>
</dbReference>
<evidence type="ECO:0000256" key="3">
    <source>
        <dbReference type="ARBA" id="ARBA00022989"/>
    </source>
</evidence>
<dbReference type="InterPro" id="IPR049326">
    <property type="entry name" value="Rhodopsin_dom_fungi"/>
</dbReference>
<dbReference type="PANTHER" id="PTHR33048:SF146">
    <property type="entry name" value="INTEGRAL MEMBRANE PROTEIN"/>
    <property type="match status" value="1"/>
</dbReference>
<feature type="compositionally biased region" description="Basic and acidic residues" evidence="6">
    <location>
        <begin position="270"/>
        <end position="282"/>
    </location>
</feature>
<evidence type="ECO:0000256" key="1">
    <source>
        <dbReference type="ARBA" id="ARBA00004141"/>
    </source>
</evidence>
<evidence type="ECO:0000313" key="9">
    <source>
        <dbReference type="EMBL" id="EFE40731.1"/>
    </source>
</evidence>
<proteinExistence type="inferred from homology"/>
<dbReference type="GeneID" id="9578181"/>
<protein>
    <submittedName>
        <fullName evidence="9">Integral membrane protein</fullName>
    </submittedName>
</protein>
<comment type="subcellular location">
    <subcellularLocation>
        <location evidence="1">Membrane</location>
        <topology evidence="1">Multi-pass membrane protein</topology>
    </subcellularLocation>
</comment>
<dbReference type="EMBL" id="ACYE01000228">
    <property type="protein sequence ID" value="EFE40731.1"/>
    <property type="molecule type" value="Genomic_DNA"/>
</dbReference>
<dbReference type="InterPro" id="IPR052337">
    <property type="entry name" value="SAT4-like"/>
</dbReference>
<evidence type="ECO:0000256" key="5">
    <source>
        <dbReference type="ARBA" id="ARBA00038359"/>
    </source>
</evidence>
<keyword evidence="2 7" id="KW-0812">Transmembrane</keyword>
<dbReference type="RefSeq" id="XP_003021349.1">
    <property type="nucleotide sequence ID" value="XM_003021303.1"/>
</dbReference>
<evidence type="ECO:0000256" key="2">
    <source>
        <dbReference type="ARBA" id="ARBA00022692"/>
    </source>
</evidence>
<feature type="domain" description="Rhodopsin" evidence="8">
    <location>
        <begin position="31"/>
        <end position="162"/>
    </location>
</feature>
<dbReference type="Pfam" id="PF20684">
    <property type="entry name" value="Fung_rhodopsin"/>
    <property type="match status" value="2"/>
</dbReference>
<keyword evidence="4 7" id="KW-0472">Membrane</keyword>
<name>D4DBQ5_TRIVH</name>
<evidence type="ECO:0000256" key="6">
    <source>
        <dbReference type="SAM" id="MobiDB-lite"/>
    </source>
</evidence>
<feature type="region of interest" description="Disordered" evidence="6">
    <location>
        <begin position="244"/>
        <end position="299"/>
    </location>
</feature>
<dbReference type="PANTHER" id="PTHR33048">
    <property type="entry name" value="PTH11-LIKE INTEGRAL MEMBRANE PROTEIN (AFU_ORTHOLOGUE AFUA_5G11245)"/>
    <property type="match status" value="1"/>
</dbReference>
<evidence type="ECO:0000259" key="8">
    <source>
        <dbReference type="Pfam" id="PF20684"/>
    </source>
</evidence>
<evidence type="ECO:0000313" key="10">
    <source>
        <dbReference type="Proteomes" id="UP000008383"/>
    </source>
</evidence>
<organism evidence="9 10">
    <name type="scientific">Trichophyton verrucosum (strain HKI 0517)</name>
    <dbReference type="NCBI Taxonomy" id="663202"/>
    <lineage>
        <taxon>Eukaryota</taxon>
        <taxon>Fungi</taxon>
        <taxon>Dikarya</taxon>
        <taxon>Ascomycota</taxon>
        <taxon>Pezizomycotina</taxon>
        <taxon>Eurotiomycetes</taxon>
        <taxon>Eurotiomycetidae</taxon>
        <taxon>Onygenales</taxon>
        <taxon>Arthrodermataceae</taxon>
        <taxon>Trichophyton</taxon>
    </lineage>
</organism>
<sequence>MLMSGPGYLGTTVLVFAWFLAAVAIGVVGTRLYVRWRIVGKYTVDDGLILIALVSLTGILLKTQNGTKLSKKQIKYTVKWVYLCEFFSIMSPGVSRIAYASLLLGILPPIKWRSRMLWTLIWIQFVVDVGTVIISFVQCRPINKFWDSSVPGHCWAPTVQQYAGFFQGTRLLITITSYVDNADWIINRTKSAMIASIIKTVQLQAITAKADITYAMAHLATWWTLEAYLVIIATSIPTLRPIMSTNRQRDKSNKRSNISDSHQASYVHSKQFESSDDPKLLDRSCGSRNSTPNNGEVYLMEEGHRQDGYSSEGVDGIKKETTIGVTYETATRKDQRASMGVGFE</sequence>
<feature type="transmembrane region" description="Helical" evidence="7">
    <location>
        <begin position="42"/>
        <end position="60"/>
    </location>
</feature>
<accession>D4DBQ5</accession>
<comment type="caution">
    <text evidence="9">The sequence shown here is derived from an EMBL/GenBank/DDBJ whole genome shotgun (WGS) entry which is preliminary data.</text>
</comment>
<evidence type="ECO:0000256" key="4">
    <source>
        <dbReference type="ARBA" id="ARBA00023136"/>
    </source>
</evidence>
<evidence type="ECO:0000256" key="7">
    <source>
        <dbReference type="SAM" id="Phobius"/>
    </source>
</evidence>
<dbReference type="Proteomes" id="UP000008383">
    <property type="component" value="Unassembled WGS sequence"/>
</dbReference>
<feature type="compositionally biased region" description="Polar residues" evidence="6">
    <location>
        <begin position="255"/>
        <end position="268"/>
    </location>
</feature>
<feature type="transmembrane region" description="Helical" evidence="7">
    <location>
        <begin position="6"/>
        <end position="30"/>
    </location>
</feature>
<feature type="transmembrane region" description="Helical" evidence="7">
    <location>
        <begin position="80"/>
        <end position="104"/>
    </location>
</feature>
<keyword evidence="3 7" id="KW-1133">Transmembrane helix</keyword>
<dbReference type="KEGG" id="tve:TRV_04556"/>
<feature type="transmembrane region" description="Helical" evidence="7">
    <location>
        <begin position="116"/>
        <end position="137"/>
    </location>
</feature>
<gene>
    <name evidence="9" type="ORF">TRV_04556</name>
</gene>
<comment type="similarity">
    <text evidence="5">Belongs to the SAT4 family.</text>
</comment>
<reference evidence="10" key="1">
    <citation type="journal article" date="2011" name="Genome Biol.">
        <title>Comparative and functional genomics provide insights into the pathogenicity of dermatophytic fungi.</title>
        <authorList>
            <person name="Burmester A."/>
            <person name="Shelest E."/>
            <person name="Gloeckner G."/>
            <person name="Heddergott C."/>
            <person name="Schindler S."/>
            <person name="Staib P."/>
            <person name="Heidel A."/>
            <person name="Felder M."/>
            <person name="Petzold A."/>
            <person name="Szafranski K."/>
            <person name="Feuermann M."/>
            <person name="Pedruzzi I."/>
            <person name="Priebe S."/>
            <person name="Groth M."/>
            <person name="Winkler R."/>
            <person name="Li W."/>
            <person name="Kniemeyer O."/>
            <person name="Schroeckh V."/>
            <person name="Hertweck C."/>
            <person name="Hube B."/>
            <person name="White T.C."/>
            <person name="Platzer M."/>
            <person name="Guthke R."/>
            <person name="Heitman J."/>
            <person name="Woestemeyer J."/>
            <person name="Zipfel P.F."/>
            <person name="Monod M."/>
            <person name="Brakhage A.A."/>
        </authorList>
    </citation>
    <scope>NUCLEOTIDE SEQUENCE [LARGE SCALE GENOMIC DNA]</scope>
    <source>
        <strain evidence="10">HKI 0517</strain>
    </source>
</reference>
<keyword evidence="10" id="KW-1185">Reference proteome</keyword>
<feature type="domain" description="Rhodopsin" evidence="8">
    <location>
        <begin position="192"/>
        <end position="244"/>
    </location>
</feature>
<dbReference type="HOGENOM" id="CLU_028200_3_7_1"/>